<protein>
    <submittedName>
        <fullName evidence="1">Uncharacterized protein</fullName>
    </submittedName>
</protein>
<reference evidence="1" key="1">
    <citation type="journal article" date="2012" name="PLoS ONE">
        <title>Gene sets for utilization of primary and secondary nutrition supplies in the distal gut of endangered iberian lynx.</title>
        <authorList>
            <person name="Alcaide M."/>
            <person name="Messina E."/>
            <person name="Richter M."/>
            <person name="Bargiela R."/>
            <person name="Peplies J."/>
            <person name="Huws S.A."/>
            <person name="Newbold C.J."/>
            <person name="Golyshin P.N."/>
            <person name="Simon M.A."/>
            <person name="Lopez G."/>
            <person name="Yakimov M.M."/>
            <person name="Ferrer M."/>
        </authorList>
    </citation>
    <scope>NUCLEOTIDE SEQUENCE</scope>
</reference>
<name>J9F651_9ZZZZ</name>
<comment type="caution">
    <text evidence="1">The sequence shown here is derived from an EMBL/GenBank/DDBJ whole genome shotgun (WGS) entry which is preliminary data.</text>
</comment>
<evidence type="ECO:0000313" key="1">
    <source>
        <dbReference type="EMBL" id="EJW89958.1"/>
    </source>
</evidence>
<gene>
    <name evidence="1" type="ORF">EVA_21935</name>
</gene>
<sequence length="35" mass="4103">GVLLSENYLNRDFSISEWMTKKRSLSHTQMSDSQL</sequence>
<proteinExistence type="predicted"/>
<dbReference type="EMBL" id="AMCI01009146">
    <property type="protein sequence ID" value="EJW89958.1"/>
    <property type="molecule type" value="Genomic_DNA"/>
</dbReference>
<feature type="non-terminal residue" evidence="1">
    <location>
        <position position="1"/>
    </location>
</feature>
<organism evidence="1">
    <name type="scientific">gut metagenome</name>
    <dbReference type="NCBI Taxonomy" id="749906"/>
    <lineage>
        <taxon>unclassified sequences</taxon>
        <taxon>metagenomes</taxon>
        <taxon>organismal metagenomes</taxon>
    </lineage>
</organism>
<accession>J9F651</accession>
<dbReference type="AlphaFoldDB" id="J9F651"/>